<evidence type="ECO:0000313" key="6">
    <source>
        <dbReference type="EMBL" id="MFI7587530.1"/>
    </source>
</evidence>
<accession>A0ABW8AMD2</accession>
<evidence type="ECO:0000256" key="4">
    <source>
        <dbReference type="PROSITE-ProRule" id="PRU00409"/>
    </source>
</evidence>
<evidence type="ECO:0000256" key="1">
    <source>
        <dbReference type="ARBA" id="ARBA00022598"/>
    </source>
</evidence>
<dbReference type="RefSeq" id="WP_398279395.1">
    <property type="nucleotide sequence ID" value="NZ_JBITLV010000003.1"/>
</dbReference>
<gene>
    <name evidence="6" type="ORF">ACIB24_10700</name>
</gene>
<dbReference type="PANTHER" id="PTHR43585:SF2">
    <property type="entry name" value="ATP-GRASP ENZYME FSQD"/>
    <property type="match status" value="1"/>
</dbReference>
<keyword evidence="3 4" id="KW-0067">ATP-binding</keyword>
<sequence>MGETAHVPIVVLARNPTDSFIAGLLPALRRTDLGVVLLTDHPDEHERRIAGPAVQIVGCEVTRLDRVLAALPPRCDAVLSNSDHLQTQTALAADYLGLPGKDWRSAARARDKGLMRATLAASGLDDTVVHRLHGSQLPAGVPFPAVLKPAAGVASEDVVLVRDAADLARRVRAVRAHRDGDLLVEALLEGPLHTLETLGDAATVRPWGGYRTTVSPPPAFIEQRLTWAPPGPAEVAAVLARLRCLGAGFGACHTEYVVTPAGVRLVEVNDRLIGDHCDFTMAEIVGEDVFDQVVAVHLGAPVPGQPVAGGRAGLVHWVLAPGDGRLRTTARAGEHPAAGGAMVTYHPIRHDGDVVRVTGTNRDYLGSVQVVAPDDVTATRALADFVALHEWVVR</sequence>
<keyword evidence="1" id="KW-0436">Ligase</keyword>
<keyword evidence="7" id="KW-1185">Reference proteome</keyword>
<comment type="caution">
    <text evidence="6">The sequence shown here is derived from an EMBL/GenBank/DDBJ whole genome shotgun (WGS) entry which is preliminary data.</text>
</comment>
<dbReference type="PANTHER" id="PTHR43585">
    <property type="entry name" value="FUMIPYRROLE BIOSYNTHESIS PROTEIN C"/>
    <property type="match status" value="1"/>
</dbReference>
<keyword evidence="2 4" id="KW-0547">Nucleotide-binding</keyword>
<evidence type="ECO:0000256" key="2">
    <source>
        <dbReference type="ARBA" id="ARBA00022741"/>
    </source>
</evidence>
<reference evidence="6 7" key="1">
    <citation type="submission" date="2024-10" db="EMBL/GenBank/DDBJ databases">
        <title>The Natural Products Discovery Center: Release of the First 8490 Sequenced Strains for Exploring Actinobacteria Biosynthetic Diversity.</title>
        <authorList>
            <person name="Kalkreuter E."/>
            <person name="Kautsar S.A."/>
            <person name="Yang D."/>
            <person name="Bader C.D."/>
            <person name="Teijaro C.N."/>
            <person name="Fluegel L."/>
            <person name="Davis C.M."/>
            <person name="Simpson J.R."/>
            <person name="Lauterbach L."/>
            <person name="Steele A.D."/>
            <person name="Gui C."/>
            <person name="Meng S."/>
            <person name="Li G."/>
            <person name="Viehrig K."/>
            <person name="Ye F."/>
            <person name="Su P."/>
            <person name="Kiefer A.F."/>
            <person name="Nichols A."/>
            <person name="Cepeda A.J."/>
            <person name="Yan W."/>
            <person name="Fan B."/>
            <person name="Jiang Y."/>
            <person name="Adhikari A."/>
            <person name="Zheng C.-J."/>
            <person name="Schuster L."/>
            <person name="Cowan T.M."/>
            <person name="Smanski M.J."/>
            <person name="Chevrette M.G."/>
            <person name="De Carvalho L.P.S."/>
            <person name="Shen B."/>
        </authorList>
    </citation>
    <scope>NUCLEOTIDE SEQUENCE [LARGE SCALE GENOMIC DNA]</scope>
    <source>
        <strain evidence="6 7">NPDC049639</strain>
    </source>
</reference>
<dbReference type="Gene3D" id="3.30.470.20">
    <property type="entry name" value="ATP-grasp fold, B domain"/>
    <property type="match status" value="1"/>
</dbReference>
<organism evidence="6 7">
    <name type="scientific">Spongisporangium articulatum</name>
    <dbReference type="NCBI Taxonomy" id="3362603"/>
    <lineage>
        <taxon>Bacteria</taxon>
        <taxon>Bacillati</taxon>
        <taxon>Actinomycetota</taxon>
        <taxon>Actinomycetes</taxon>
        <taxon>Kineosporiales</taxon>
        <taxon>Kineosporiaceae</taxon>
        <taxon>Spongisporangium</taxon>
    </lineage>
</organism>
<evidence type="ECO:0000256" key="3">
    <source>
        <dbReference type="ARBA" id="ARBA00022840"/>
    </source>
</evidence>
<dbReference type="InterPro" id="IPR052032">
    <property type="entry name" value="ATP-dep_AA_Ligase"/>
</dbReference>
<evidence type="ECO:0000313" key="7">
    <source>
        <dbReference type="Proteomes" id="UP001612915"/>
    </source>
</evidence>
<dbReference type="SUPFAM" id="SSF56059">
    <property type="entry name" value="Glutathione synthetase ATP-binding domain-like"/>
    <property type="match status" value="1"/>
</dbReference>
<evidence type="ECO:0000259" key="5">
    <source>
        <dbReference type="PROSITE" id="PS50975"/>
    </source>
</evidence>
<protein>
    <submittedName>
        <fullName evidence="6">Acetyl-CoA carboxylase biotin carboxylase subunit family protein</fullName>
    </submittedName>
</protein>
<dbReference type="InterPro" id="IPR011761">
    <property type="entry name" value="ATP-grasp"/>
</dbReference>
<name>A0ABW8AMD2_9ACTN</name>
<dbReference type="Proteomes" id="UP001612915">
    <property type="component" value="Unassembled WGS sequence"/>
</dbReference>
<proteinExistence type="predicted"/>
<feature type="domain" description="ATP-grasp" evidence="5">
    <location>
        <begin position="116"/>
        <end position="298"/>
    </location>
</feature>
<dbReference type="EMBL" id="JBITLV010000003">
    <property type="protein sequence ID" value="MFI7587530.1"/>
    <property type="molecule type" value="Genomic_DNA"/>
</dbReference>
<dbReference type="PROSITE" id="PS50975">
    <property type="entry name" value="ATP_GRASP"/>
    <property type="match status" value="1"/>
</dbReference>